<dbReference type="PRINTS" id="PR00385">
    <property type="entry name" value="P450"/>
</dbReference>
<comment type="caution">
    <text evidence="8">The sequence shown here is derived from an EMBL/GenBank/DDBJ whole genome shotgun (WGS) entry which is preliminary data.</text>
</comment>
<dbReference type="PANTHER" id="PTHR47955">
    <property type="entry name" value="CYTOCHROME P450 FAMILY 71 PROTEIN"/>
    <property type="match status" value="1"/>
</dbReference>
<comment type="similarity">
    <text evidence="1 6">Belongs to the cytochrome P450 family.</text>
</comment>
<evidence type="ECO:0008006" key="10">
    <source>
        <dbReference type="Google" id="ProtNLM"/>
    </source>
</evidence>
<proteinExistence type="inferred from homology"/>
<keyword evidence="2 6" id="KW-0349">Heme</keyword>
<reference evidence="8 9" key="1">
    <citation type="journal article" date="2021" name="BMC Genomics">
        <title>Datura genome reveals duplications of psychoactive alkaloid biosynthetic genes and high mutation rate following tissue culture.</title>
        <authorList>
            <person name="Rajewski A."/>
            <person name="Carter-House D."/>
            <person name="Stajich J."/>
            <person name="Litt A."/>
        </authorList>
    </citation>
    <scope>NUCLEOTIDE SEQUENCE [LARGE SCALE GENOMIC DNA]</scope>
    <source>
        <strain evidence="8">AR-01</strain>
    </source>
</reference>
<evidence type="ECO:0000256" key="5">
    <source>
        <dbReference type="ARBA" id="ARBA00023004"/>
    </source>
</evidence>
<dbReference type="PROSITE" id="PS00086">
    <property type="entry name" value="CYTOCHROME_P450"/>
    <property type="match status" value="1"/>
</dbReference>
<dbReference type="InterPro" id="IPR002401">
    <property type="entry name" value="Cyt_P450_E_grp-I"/>
</dbReference>
<name>A0ABS8ULV1_DATST</name>
<keyword evidence="9" id="KW-1185">Reference proteome</keyword>
<keyword evidence="7" id="KW-1133">Transmembrane helix</keyword>
<dbReference type="CDD" id="cd11072">
    <property type="entry name" value="CYP71-like"/>
    <property type="match status" value="1"/>
</dbReference>
<dbReference type="InterPro" id="IPR036396">
    <property type="entry name" value="Cyt_P450_sf"/>
</dbReference>
<dbReference type="Pfam" id="PF00067">
    <property type="entry name" value="p450"/>
    <property type="match status" value="1"/>
</dbReference>
<gene>
    <name evidence="8" type="ORF">HAX54_017355</name>
</gene>
<keyword evidence="3 6" id="KW-0479">Metal-binding</keyword>
<evidence type="ECO:0000256" key="3">
    <source>
        <dbReference type="ARBA" id="ARBA00022723"/>
    </source>
</evidence>
<evidence type="ECO:0000256" key="4">
    <source>
        <dbReference type="ARBA" id="ARBA00023002"/>
    </source>
</evidence>
<evidence type="ECO:0000313" key="9">
    <source>
        <dbReference type="Proteomes" id="UP000823775"/>
    </source>
</evidence>
<feature type="transmembrane region" description="Helical" evidence="7">
    <location>
        <begin position="6"/>
        <end position="24"/>
    </location>
</feature>
<dbReference type="SUPFAM" id="SSF48264">
    <property type="entry name" value="Cytochrome P450"/>
    <property type="match status" value="1"/>
</dbReference>
<dbReference type="PRINTS" id="PR00463">
    <property type="entry name" value="EP450I"/>
</dbReference>
<dbReference type="InterPro" id="IPR001128">
    <property type="entry name" value="Cyt_P450"/>
</dbReference>
<sequence length="523" mass="59567">MEFSFFITTTIIFLFFLPLLFSFIKENGRKNFPPGPWKLPIIGNLHQLGIISTLPHVALKELSDKYGPLMHLKLGECSTIVISSYETLKELLKTSDVAFANRPELLVSKTVAYDGRDIGFAPYGDYWRQMRKICSLELLSPKRVQSIYPLMNDEISRLVKSIKDSSLLSSWSMPVNMSECFKSLSCAIICRATVGMAFEDPESLILAVKEATAVAGLLCISDLFPSFEFLQYVTGSKQKLMKAHQVCDRLLDEILREHEASIEKKSHDEPIDHDEEDLLHLLLRLIREKESHNFQIPITRENIKAIILDMFIAGTDSTATVLEWAMSELIKNPRVMKKVQAEVRETLKGKKNSTIDHSDIQNMKYMKFVVKETLRLHPPGPLALPRESREQCEINGYTIPNKTIALVNLWAMGRDPEYWHDPEKFEPERFKFVDDMVKSENSIPPEFVGFGFGKRVCPGMSFGVANIEVALANLLYHFDWKLPNDIANPEELDMTEEFGGSVGRKNSLYLIALPYCTSQNLVF</sequence>
<accession>A0ABS8ULV1</accession>
<dbReference type="PANTHER" id="PTHR47955:SF8">
    <property type="entry name" value="CYTOCHROME P450 71D11-LIKE"/>
    <property type="match status" value="1"/>
</dbReference>
<keyword evidence="6" id="KW-0503">Monooxygenase</keyword>
<protein>
    <recommendedName>
        <fullName evidence="10">Cytochrome P450</fullName>
    </recommendedName>
</protein>
<organism evidence="8 9">
    <name type="scientific">Datura stramonium</name>
    <name type="common">Jimsonweed</name>
    <name type="synonym">Common thornapple</name>
    <dbReference type="NCBI Taxonomy" id="4076"/>
    <lineage>
        <taxon>Eukaryota</taxon>
        <taxon>Viridiplantae</taxon>
        <taxon>Streptophyta</taxon>
        <taxon>Embryophyta</taxon>
        <taxon>Tracheophyta</taxon>
        <taxon>Spermatophyta</taxon>
        <taxon>Magnoliopsida</taxon>
        <taxon>eudicotyledons</taxon>
        <taxon>Gunneridae</taxon>
        <taxon>Pentapetalae</taxon>
        <taxon>asterids</taxon>
        <taxon>lamiids</taxon>
        <taxon>Solanales</taxon>
        <taxon>Solanaceae</taxon>
        <taxon>Solanoideae</taxon>
        <taxon>Datureae</taxon>
        <taxon>Datura</taxon>
    </lineage>
</organism>
<evidence type="ECO:0000256" key="2">
    <source>
        <dbReference type="ARBA" id="ARBA00022617"/>
    </source>
</evidence>
<keyword evidence="5 6" id="KW-0408">Iron</keyword>
<dbReference type="Proteomes" id="UP000823775">
    <property type="component" value="Unassembled WGS sequence"/>
</dbReference>
<dbReference type="InterPro" id="IPR017972">
    <property type="entry name" value="Cyt_P450_CS"/>
</dbReference>
<evidence type="ECO:0000256" key="6">
    <source>
        <dbReference type="RuleBase" id="RU000461"/>
    </source>
</evidence>
<keyword evidence="7" id="KW-0472">Membrane</keyword>
<evidence type="ECO:0000256" key="1">
    <source>
        <dbReference type="ARBA" id="ARBA00010617"/>
    </source>
</evidence>
<evidence type="ECO:0000256" key="7">
    <source>
        <dbReference type="SAM" id="Phobius"/>
    </source>
</evidence>
<dbReference type="EMBL" id="JACEIK010002148">
    <property type="protein sequence ID" value="MCD9559425.1"/>
    <property type="molecule type" value="Genomic_DNA"/>
</dbReference>
<keyword evidence="7" id="KW-0812">Transmembrane</keyword>
<keyword evidence="4 6" id="KW-0560">Oxidoreductase</keyword>
<evidence type="ECO:0000313" key="8">
    <source>
        <dbReference type="EMBL" id="MCD9559425.1"/>
    </source>
</evidence>
<dbReference type="Gene3D" id="1.10.630.10">
    <property type="entry name" value="Cytochrome P450"/>
    <property type="match status" value="1"/>
</dbReference>